<evidence type="ECO:0000313" key="2">
    <source>
        <dbReference type="Proteomes" id="UP000789375"/>
    </source>
</evidence>
<comment type="caution">
    <text evidence="1">The sequence shown here is derived from an EMBL/GenBank/DDBJ whole genome shotgun (WGS) entry which is preliminary data.</text>
</comment>
<protein>
    <submittedName>
        <fullName evidence="1">4482_t:CDS:1</fullName>
    </submittedName>
</protein>
<keyword evidence="2" id="KW-1185">Reference proteome</keyword>
<dbReference type="EMBL" id="CAJVPP010005288">
    <property type="protein sequence ID" value="CAG8662876.1"/>
    <property type="molecule type" value="Genomic_DNA"/>
</dbReference>
<sequence>MGNKYNRSRYWEISYTRWDIELWDEYTSKEQLNTELQVSHNDLAGERMITEYSESKREKRRLLGFGHSRNIERRIYRKDSASIAAATRKNRNGNEPGNKEQKWDVAGVECSLIVQNMGAIDYLFIRMISND</sequence>
<reference evidence="1" key="1">
    <citation type="submission" date="2021-06" db="EMBL/GenBank/DDBJ databases">
        <authorList>
            <person name="Kallberg Y."/>
            <person name="Tangrot J."/>
            <person name="Rosling A."/>
        </authorList>
    </citation>
    <scope>NUCLEOTIDE SEQUENCE</scope>
    <source>
        <strain evidence="1">87-6 pot B 2015</strain>
    </source>
</reference>
<gene>
    <name evidence="1" type="ORF">FMOSSE_LOCUS12029</name>
</gene>
<organism evidence="1 2">
    <name type="scientific">Funneliformis mosseae</name>
    <name type="common">Endomycorrhizal fungus</name>
    <name type="synonym">Glomus mosseae</name>
    <dbReference type="NCBI Taxonomy" id="27381"/>
    <lineage>
        <taxon>Eukaryota</taxon>
        <taxon>Fungi</taxon>
        <taxon>Fungi incertae sedis</taxon>
        <taxon>Mucoromycota</taxon>
        <taxon>Glomeromycotina</taxon>
        <taxon>Glomeromycetes</taxon>
        <taxon>Glomerales</taxon>
        <taxon>Glomeraceae</taxon>
        <taxon>Funneliformis</taxon>
    </lineage>
</organism>
<dbReference type="Proteomes" id="UP000789375">
    <property type="component" value="Unassembled WGS sequence"/>
</dbReference>
<name>A0A9N9E8Z5_FUNMO</name>
<dbReference type="AlphaFoldDB" id="A0A9N9E8Z5"/>
<proteinExistence type="predicted"/>
<evidence type="ECO:0000313" key="1">
    <source>
        <dbReference type="EMBL" id="CAG8662876.1"/>
    </source>
</evidence>
<accession>A0A9N9E8Z5</accession>